<reference evidence="1" key="1">
    <citation type="submission" date="2023-07" db="EMBL/GenBank/DDBJ databases">
        <title>Sorghum-associated microbial communities from plants grown in Nebraska, USA.</title>
        <authorList>
            <person name="Schachtman D."/>
        </authorList>
    </citation>
    <scope>NUCLEOTIDE SEQUENCE</scope>
    <source>
        <strain evidence="1">BE330</strain>
    </source>
</reference>
<dbReference type="RefSeq" id="WP_309853833.1">
    <property type="nucleotide sequence ID" value="NZ_JAVDQJ010000004.1"/>
</dbReference>
<comment type="caution">
    <text evidence="1">The sequence shown here is derived from an EMBL/GenBank/DDBJ whole genome shotgun (WGS) entry which is preliminary data.</text>
</comment>
<evidence type="ECO:0000313" key="2">
    <source>
        <dbReference type="Proteomes" id="UP001185331"/>
    </source>
</evidence>
<accession>A0AAE3XBW7</accession>
<proteinExistence type="predicted"/>
<sequence length="93" mass="10335">MSALTFVRAAALADQWLARVTDSHADDAVRSEARHLRYLVQCHLTHFELHGLSTRSIDHPALQPHNRSASTRARLQALCALTRQARRAAARAA</sequence>
<name>A0AAE3XBW7_9DEIO</name>
<gene>
    <name evidence="1" type="ORF">J2Y00_002552</name>
</gene>
<protein>
    <submittedName>
        <fullName evidence="1">Uncharacterized protein</fullName>
    </submittedName>
</protein>
<dbReference type="Proteomes" id="UP001185331">
    <property type="component" value="Unassembled WGS sequence"/>
</dbReference>
<organism evidence="1 2">
    <name type="scientific">Deinococcus soli</name>
    <name type="common">ex Cha et al. 2016</name>
    <dbReference type="NCBI Taxonomy" id="1309411"/>
    <lineage>
        <taxon>Bacteria</taxon>
        <taxon>Thermotogati</taxon>
        <taxon>Deinococcota</taxon>
        <taxon>Deinococci</taxon>
        <taxon>Deinococcales</taxon>
        <taxon>Deinococcaceae</taxon>
        <taxon>Deinococcus</taxon>
    </lineage>
</organism>
<dbReference type="AlphaFoldDB" id="A0AAE3XBW7"/>
<evidence type="ECO:0000313" key="1">
    <source>
        <dbReference type="EMBL" id="MDR6218955.1"/>
    </source>
</evidence>
<dbReference type="EMBL" id="JAVDQK010000005">
    <property type="protein sequence ID" value="MDR6218955.1"/>
    <property type="molecule type" value="Genomic_DNA"/>
</dbReference>